<dbReference type="Proteomes" id="UP000886520">
    <property type="component" value="Chromosome 22"/>
</dbReference>
<keyword evidence="4" id="KW-1185">Reference proteome</keyword>
<protein>
    <recommendedName>
        <fullName evidence="2">U-box domain-containing protein</fullName>
    </recommendedName>
</protein>
<dbReference type="PANTHER" id="PTHR22849:SF163">
    <property type="entry name" value="U-BOX DOMAIN-CONTAINING PROTEIN"/>
    <property type="match status" value="1"/>
</dbReference>
<organism evidence="3 4">
    <name type="scientific">Adiantum capillus-veneris</name>
    <name type="common">Maidenhair fern</name>
    <dbReference type="NCBI Taxonomy" id="13818"/>
    <lineage>
        <taxon>Eukaryota</taxon>
        <taxon>Viridiplantae</taxon>
        <taxon>Streptophyta</taxon>
        <taxon>Embryophyta</taxon>
        <taxon>Tracheophyta</taxon>
        <taxon>Polypodiopsida</taxon>
        <taxon>Polypodiidae</taxon>
        <taxon>Polypodiales</taxon>
        <taxon>Pteridineae</taxon>
        <taxon>Pteridaceae</taxon>
        <taxon>Vittarioideae</taxon>
        <taxon>Adiantum</taxon>
    </lineage>
</organism>
<comment type="caution">
    <text evidence="3">The sequence shown here is derived from an EMBL/GenBank/DDBJ whole genome shotgun (WGS) entry which is preliminary data.</text>
</comment>
<keyword evidence="1" id="KW-0833">Ubl conjugation pathway</keyword>
<dbReference type="InterPro" id="IPR045185">
    <property type="entry name" value="PUB22/23/24-like"/>
</dbReference>
<dbReference type="GO" id="GO:0061630">
    <property type="term" value="F:ubiquitin protein ligase activity"/>
    <property type="evidence" value="ECO:0007669"/>
    <property type="project" value="InterPro"/>
</dbReference>
<reference evidence="3" key="1">
    <citation type="submission" date="2021-01" db="EMBL/GenBank/DDBJ databases">
        <title>Adiantum capillus-veneris genome.</title>
        <authorList>
            <person name="Fang Y."/>
            <person name="Liao Q."/>
        </authorList>
    </citation>
    <scope>NUCLEOTIDE SEQUENCE</scope>
    <source>
        <strain evidence="3">H3</strain>
        <tissue evidence="3">Leaf</tissue>
    </source>
</reference>
<dbReference type="Pfam" id="PF25598">
    <property type="entry name" value="ARM_PUB"/>
    <property type="match status" value="1"/>
</dbReference>
<evidence type="ECO:0000256" key="1">
    <source>
        <dbReference type="ARBA" id="ARBA00022786"/>
    </source>
</evidence>
<gene>
    <name evidence="3" type="ORF">GOP47_0023278</name>
</gene>
<dbReference type="InterPro" id="IPR058678">
    <property type="entry name" value="ARM_PUB"/>
</dbReference>
<name>A0A9D4Z645_ADICA</name>
<evidence type="ECO:0000313" key="4">
    <source>
        <dbReference type="Proteomes" id="UP000886520"/>
    </source>
</evidence>
<feature type="domain" description="U-box" evidence="2">
    <location>
        <begin position="147"/>
        <end position="283"/>
    </location>
</feature>
<dbReference type="EMBL" id="JABFUD020000022">
    <property type="protein sequence ID" value="KAI5062739.1"/>
    <property type="molecule type" value="Genomic_DNA"/>
</dbReference>
<evidence type="ECO:0000259" key="2">
    <source>
        <dbReference type="Pfam" id="PF25598"/>
    </source>
</evidence>
<sequence>MPSLIRKSYTAVLGLLSIRIISPSSSHAQEASLPPARANPTDLASPAVKLPLHPHRVEGSTGSIEDRTLCQHHNIKFSSIADRGADDKTAAHMLTSSDSSSCLISTANKSLDIFRQQMPHLNDIQDRISFLDTTCNACSAAAAKPITIDQCIATACIEVIVNLLSHESPLAPPMAMQTEKALLLLDLITTQSEAACTAALQQYSSSVINTLGRKLLRISEACTASAMAILITLCSKSHGAPFRQAILKTAIPSKLVVVLQVASKKSSKQSAGKLLQLLHAHNKQA</sequence>
<proteinExistence type="predicted"/>
<accession>A0A9D4Z645</accession>
<dbReference type="PANTHER" id="PTHR22849">
    <property type="entry name" value="WDSAM1 PROTEIN"/>
    <property type="match status" value="1"/>
</dbReference>
<evidence type="ECO:0000313" key="3">
    <source>
        <dbReference type="EMBL" id="KAI5062739.1"/>
    </source>
</evidence>
<dbReference type="AlphaFoldDB" id="A0A9D4Z645"/>